<evidence type="ECO:0000259" key="1">
    <source>
        <dbReference type="Pfam" id="PF09394"/>
    </source>
</evidence>
<reference evidence="2 3" key="1">
    <citation type="journal article" date="2014" name="Genome Announc.">
        <title>Whole-Genome Sequence of Serratia symbiotica Strain CWBI-2.3T, a Free-Living Symbiont of the Black Bean Aphid Aphis fabae.</title>
        <authorList>
            <person name="Foray V."/>
            <person name="Grigorescu A.S."/>
            <person name="Sabri A."/>
            <person name="Haubruge E."/>
            <person name="Lognay G."/>
            <person name="Francis F."/>
            <person name="Fauconnier M.L."/>
            <person name="Hance T."/>
            <person name="Thonart P."/>
        </authorList>
    </citation>
    <scope>NUCLEOTIDE SEQUENCE [LARGE SCALE GENOMIC DNA]</scope>
    <source>
        <strain evidence="2">CWBI-2.3</strain>
    </source>
</reference>
<dbReference type="AlphaFoldDB" id="A0A068Z6T4"/>
<dbReference type="GeneID" id="93735200"/>
<organism evidence="2 3">
    <name type="scientific">Serratia symbiotica</name>
    <dbReference type="NCBI Taxonomy" id="138074"/>
    <lineage>
        <taxon>Bacteria</taxon>
        <taxon>Pseudomonadati</taxon>
        <taxon>Pseudomonadota</taxon>
        <taxon>Gammaproteobacteria</taxon>
        <taxon>Enterobacterales</taxon>
        <taxon>Yersiniaceae</taxon>
        <taxon>Serratia</taxon>
    </lineage>
</organism>
<name>A0A068Z6T4_9GAMM</name>
<dbReference type="InterPro" id="IPR018990">
    <property type="entry name" value="Prot_inh_I42_chagasin"/>
</dbReference>
<dbReference type="Pfam" id="PF09394">
    <property type="entry name" value="Inhibitor_I42"/>
    <property type="match status" value="1"/>
</dbReference>
<dbReference type="EMBL" id="CP050855">
    <property type="protein sequence ID" value="QLH61871.1"/>
    <property type="molecule type" value="Genomic_DNA"/>
</dbReference>
<accession>A0A068Z6T4</accession>
<protein>
    <submittedName>
        <fullName evidence="2">Protease inhibitor I42 family protein</fullName>
    </submittedName>
</protein>
<dbReference type="Gene3D" id="2.60.40.2020">
    <property type="match status" value="1"/>
</dbReference>
<dbReference type="STRING" id="138074.SYMBAF_160079"/>
<dbReference type="Proteomes" id="UP000042738">
    <property type="component" value="Chromosome"/>
</dbReference>
<sequence>MMSQKLISAQRFILKLYKKTILSTAVFFTKIFQDLLMVIKVRKIILILAFFFPLMAVSTPYGNPLQKKIVKKGKMFIIKLPANPTTGYGWTVRKSPHQVIYLGKHYVQSPECKKGIVGCSGIEILRFNAIEAGKGELQLQYVRPWDLPYLKAGVKLWMSS</sequence>
<evidence type="ECO:0000313" key="3">
    <source>
        <dbReference type="Proteomes" id="UP000042738"/>
    </source>
</evidence>
<dbReference type="RefSeq" id="WP_052447676.1">
    <property type="nucleotide sequence ID" value="NZ_CP050855.1"/>
</dbReference>
<evidence type="ECO:0000313" key="2">
    <source>
        <dbReference type="EMBL" id="QLH61871.1"/>
    </source>
</evidence>
<gene>
    <name evidence="2" type="ORF">SYMBAF_01490</name>
</gene>
<dbReference type="InterPro" id="IPR036331">
    <property type="entry name" value="Chagasin-like_sf"/>
</dbReference>
<proteinExistence type="predicted"/>
<dbReference type="PANTHER" id="PTHR36530">
    <property type="entry name" value="INHIBITOR OF CYSTEINE PEPTIDASE"/>
    <property type="match status" value="1"/>
</dbReference>
<feature type="domain" description="Proteinase inhibitor I42 chagasin" evidence="1">
    <location>
        <begin position="70"/>
        <end position="146"/>
    </location>
</feature>
<dbReference type="SUPFAM" id="SSF141066">
    <property type="entry name" value="ICP-like"/>
    <property type="match status" value="1"/>
</dbReference>
<dbReference type="PANTHER" id="PTHR36530:SF1">
    <property type="entry name" value="AMOEBIASIN-1"/>
    <property type="match status" value="1"/>
</dbReference>
<dbReference type="InterPro" id="IPR052781">
    <property type="entry name" value="Cys_protease_inhibitor_I42"/>
</dbReference>